<dbReference type="EMBL" id="CAJNOR010000337">
    <property type="protein sequence ID" value="CAF0884212.1"/>
    <property type="molecule type" value="Genomic_DNA"/>
</dbReference>
<dbReference type="InterPro" id="IPR032176">
    <property type="entry name" value="DUF5009"/>
</dbReference>
<protein>
    <recommendedName>
        <fullName evidence="3">DUF5009 domain-containing protein</fullName>
    </recommendedName>
</protein>
<evidence type="ECO:0000313" key="4">
    <source>
        <dbReference type="EMBL" id="CAF0884212.1"/>
    </source>
</evidence>
<evidence type="ECO:0000256" key="1">
    <source>
        <dbReference type="SAM" id="Phobius"/>
    </source>
</evidence>
<comment type="caution">
    <text evidence="4">The sequence shown here is derived from an EMBL/GenBank/DDBJ whole genome shotgun (WGS) entry which is preliminary data.</text>
</comment>
<feature type="transmembrane region" description="Helical" evidence="1">
    <location>
        <begin position="258"/>
        <end position="277"/>
    </location>
</feature>
<feature type="transmembrane region" description="Helical" evidence="1">
    <location>
        <begin position="637"/>
        <end position="657"/>
    </location>
</feature>
<keyword evidence="1" id="KW-0812">Transmembrane</keyword>
<keyword evidence="5" id="KW-1185">Reference proteome</keyword>
<gene>
    <name evidence="4" type="ORF">XAT740_LOCUS7163</name>
</gene>
<organism evidence="4 5">
    <name type="scientific">Adineta ricciae</name>
    <name type="common">Rotifer</name>
    <dbReference type="NCBI Taxonomy" id="249248"/>
    <lineage>
        <taxon>Eukaryota</taxon>
        <taxon>Metazoa</taxon>
        <taxon>Spiralia</taxon>
        <taxon>Gnathifera</taxon>
        <taxon>Rotifera</taxon>
        <taxon>Eurotatoria</taxon>
        <taxon>Bdelloidea</taxon>
        <taxon>Adinetida</taxon>
        <taxon>Adinetidae</taxon>
        <taxon>Adineta</taxon>
    </lineage>
</organism>
<keyword evidence="1" id="KW-0472">Membrane</keyword>
<proteinExistence type="predicted"/>
<name>A0A813YHC0_ADIRI</name>
<feature type="transmembrane region" description="Helical" evidence="1">
    <location>
        <begin position="366"/>
        <end position="389"/>
    </location>
</feature>
<keyword evidence="2" id="KW-0732">Signal</keyword>
<feature type="signal peptide" evidence="2">
    <location>
        <begin position="1"/>
        <end position="24"/>
    </location>
</feature>
<dbReference type="AlphaFoldDB" id="A0A813YHC0"/>
<feature type="domain" description="DUF5009" evidence="3">
    <location>
        <begin position="251"/>
        <end position="353"/>
    </location>
</feature>
<dbReference type="PANTHER" id="PTHR31061:SF24">
    <property type="entry name" value="LD22376P"/>
    <property type="match status" value="1"/>
</dbReference>
<feature type="transmembrane region" description="Helical" evidence="1">
    <location>
        <begin position="342"/>
        <end position="360"/>
    </location>
</feature>
<feature type="transmembrane region" description="Helical" evidence="1">
    <location>
        <begin position="297"/>
        <end position="322"/>
    </location>
</feature>
<sequence length="664" mass="76108">MKKLSNYLWVYLITIQLCFRCGQTKTTENGVSDPLGMDQAILVLRNKNHPDPISFMYNLVVCEQCDFERLSDPVPMDSNETLPIDTRFPYDFQLFSSTKNTSIQCHIESYRFYEHGTYLFEVRQIHPNVTSCTITQTQESSYYWTPIIIMILLLLLLVFLIQLFRFIQRKQYFNRILTNRNYQQLVISEPSPAPRPSLLTHRPSLPVIPEETHTNDVHPVINTTNDSPLIGSTRLSDSSVKITKVLPKRLRSLDTFRGFSLMVMIFVNYGGGGYWFFDHSGKKIFSAHSEMSLESSFPVWNGLTLADLVFPWFVWMMGVSIVLSQRSLLKKKVSKLNILLKICRRTVILFLLGLILQGGYGKPKNLRILGVLQRLALCYFFTAVIILIFDEEDQSHSSTWPIGDDVYQPISQELRNTIFQFWPEWICVMGIVIAWIMITFTPKIDGCPRGYIGPGGKHMHGMYRNCTGGMAGYFDRLILGSAHLYSYPTCREIYHTEIPYDPEGILGVFTGILLCYLGAHAGHCFAYSTRVFRTCTLWVTSGLICGFFGLLLSKGGQSESWIPINKNLWSLSFIFVLAGLAFIILTILYLLVDVKQWFTGEPWLWLGMNSIVLYVGHDICSRSFPIQFQVDNTHKELLAVHAYGVFCWIVIAGILYYKKIFIAI</sequence>
<accession>A0A813YHC0</accession>
<evidence type="ECO:0000259" key="3">
    <source>
        <dbReference type="Pfam" id="PF16401"/>
    </source>
</evidence>
<keyword evidence="1" id="KW-1133">Transmembrane helix</keyword>
<dbReference type="PANTHER" id="PTHR31061">
    <property type="entry name" value="LD22376P"/>
    <property type="match status" value="1"/>
</dbReference>
<dbReference type="Proteomes" id="UP000663828">
    <property type="component" value="Unassembled WGS sequence"/>
</dbReference>
<feature type="transmembrane region" description="Helical" evidence="1">
    <location>
        <begin position="504"/>
        <end position="525"/>
    </location>
</feature>
<feature type="transmembrane region" description="Helical" evidence="1">
    <location>
        <begin position="568"/>
        <end position="591"/>
    </location>
</feature>
<feature type="transmembrane region" description="Helical" evidence="1">
    <location>
        <begin position="142"/>
        <end position="167"/>
    </location>
</feature>
<evidence type="ECO:0000256" key="2">
    <source>
        <dbReference type="SAM" id="SignalP"/>
    </source>
</evidence>
<feature type="transmembrane region" description="Helical" evidence="1">
    <location>
        <begin position="603"/>
        <end position="625"/>
    </location>
</feature>
<dbReference type="Pfam" id="PF16401">
    <property type="entry name" value="DUF5009"/>
    <property type="match status" value="1"/>
</dbReference>
<evidence type="ECO:0000313" key="5">
    <source>
        <dbReference type="Proteomes" id="UP000663828"/>
    </source>
</evidence>
<feature type="transmembrane region" description="Helical" evidence="1">
    <location>
        <begin position="537"/>
        <end position="556"/>
    </location>
</feature>
<reference evidence="4" key="1">
    <citation type="submission" date="2021-02" db="EMBL/GenBank/DDBJ databases">
        <authorList>
            <person name="Nowell W R."/>
        </authorList>
    </citation>
    <scope>NUCLEOTIDE SEQUENCE</scope>
</reference>
<feature type="transmembrane region" description="Helical" evidence="1">
    <location>
        <begin position="421"/>
        <end position="440"/>
    </location>
</feature>
<feature type="chain" id="PRO_5032970469" description="DUF5009 domain-containing protein" evidence="2">
    <location>
        <begin position="25"/>
        <end position="664"/>
    </location>
</feature>